<name>A0A9X0AHQ4_9HELO</name>
<feature type="coiled-coil region" evidence="1">
    <location>
        <begin position="39"/>
        <end position="66"/>
    </location>
</feature>
<dbReference type="Proteomes" id="UP001152300">
    <property type="component" value="Unassembled WGS sequence"/>
</dbReference>
<evidence type="ECO:0000313" key="2">
    <source>
        <dbReference type="EMBL" id="KAJ8061183.1"/>
    </source>
</evidence>
<evidence type="ECO:0000256" key="1">
    <source>
        <dbReference type="SAM" id="Coils"/>
    </source>
</evidence>
<keyword evidence="3" id="KW-1185">Reference proteome</keyword>
<evidence type="ECO:0000313" key="3">
    <source>
        <dbReference type="Proteomes" id="UP001152300"/>
    </source>
</evidence>
<sequence length="220" mass="25045">MNAHQELERAGIMGATIAPGNSVTVIHQQHVPPTLFNRIRNLEQANKGLKTKVSNYESRIAALEHSLKIQTSHVQALEFNQKGQTASIQNLDNQLKCQDTQLRTLEIGRKTQDANTVKKLQHQDLLVKEVIKDLQSAGQELKSQEARSDNQERELKDELALYQTILLKNQERELNKKFALYESKLFQKFKQMILAEVLSLETQTANDVGGKAESRIKEEF</sequence>
<reference evidence="2" key="1">
    <citation type="submission" date="2022-11" db="EMBL/GenBank/DDBJ databases">
        <title>Genome Resource of Sclerotinia nivalis Strain SnTB1, a Plant Pathogen Isolated from American Ginseng.</title>
        <authorList>
            <person name="Fan S."/>
        </authorList>
    </citation>
    <scope>NUCLEOTIDE SEQUENCE</scope>
    <source>
        <strain evidence="2">SnTB1</strain>
    </source>
</reference>
<gene>
    <name evidence="2" type="ORF">OCU04_010256</name>
</gene>
<protein>
    <submittedName>
        <fullName evidence="2">Uncharacterized protein</fullName>
    </submittedName>
</protein>
<accession>A0A9X0AHQ4</accession>
<feature type="coiled-coil region" evidence="1">
    <location>
        <begin position="127"/>
        <end position="161"/>
    </location>
</feature>
<comment type="caution">
    <text evidence="2">The sequence shown here is derived from an EMBL/GenBank/DDBJ whole genome shotgun (WGS) entry which is preliminary data.</text>
</comment>
<dbReference type="AlphaFoldDB" id="A0A9X0AHQ4"/>
<dbReference type="EMBL" id="JAPEIS010000012">
    <property type="protein sequence ID" value="KAJ8061183.1"/>
    <property type="molecule type" value="Genomic_DNA"/>
</dbReference>
<dbReference type="OrthoDB" id="3533921at2759"/>
<organism evidence="2 3">
    <name type="scientific">Sclerotinia nivalis</name>
    <dbReference type="NCBI Taxonomy" id="352851"/>
    <lineage>
        <taxon>Eukaryota</taxon>
        <taxon>Fungi</taxon>
        <taxon>Dikarya</taxon>
        <taxon>Ascomycota</taxon>
        <taxon>Pezizomycotina</taxon>
        <taxon>Leotiomycetes</taxon>
        <taxon>Helotiales</taxon>
        <taxon>Sclerotiniaceae</taxon>
        <taxon>Sclerotinia</taxon>
    </lineage>
</organism>
<proteinExistence type="predicted"/>
<keyword evidence="1" id="KW-0175">Coiled coil</keyword>